<comment type="caution">
    <text evidence="2">The sequence shown here is derived from an EMBL/GenBank/DDBJ whole genome shotgun (WGS) entry which is preliminary data.</text>
</comment>
<keyword evidence="1" id="KW-0812">Transmembrane</keyword>
<sequence length="80" mass="8871">MSSQTSSSTSSMSKVRNVKRKVYELQGNYHIFNLHVIIKFIRINFSLLAKVPEGAPFYVGLTTIVGIGAGAVWQIIKESL</sequence>
<reference evidence="2 3" key="2">
    <citation type="submission" date="2017-10" db="EMBL/GenBank/DDBJ databases">
        <title>Extensive intraspecific genome diversity in a model arbuscular mycorrhizal fungus.</title>
        <authorList>
            <person name="Chen E.C.H."/>
            <person name="Morin E."/>
            <person name="Baudet D."/>
            <person name="Noel J."/>
            <person name="Ndikumana S."/>
            <person name="Charron P."/>
            <person name="St-Onge C."/>
            <person name="Giorgi J."/>
            <person name="Grigoriev I.V."/>
            <person name="Roux C."/>
            <person name="Martin F.M."/>
            <person name="Corradi N."/>
        </authorList>
    </citation>
    <scope>NUCLEOTIDE SEQUENCE [LARGE SCALE GENOMIC DNA]</scope>
    <source>
        <strain evidence="2 3">C2</strain>
    </source>
</reference>
<gene>
    <name evidence="2" type="ORF">RhiirC2_738735</name>
</gene>
<dbReference type="VEuPathDB" id="FungiDB:FUN_008318"/>
<keyword evidence="1" id="KW-1133">Transmembrane helix</keyword>
<feature type="transmembrane region" description="Helical" evidence="1">
    <location>
        <begin position="55"/>
        <end position="76"/>
    </location>
</feature>
<evidence type="ECO:0000313" key="3">
    <source>
        <dbReference type="Proteomes" id="UP000233469"/>
    </source>
</evidence>
<dbReference type="Proteomes" id="UP000233469">
    <property type="component" value="Unassembled WGS sequence"/>
</dbReference>
<name>A0A2N1NKU8_9GLOM</name>
<dbReference type="EMBL" id="LLXL01000300">
    <property type="protein sequence ID" value="PKK74491.1"/>
    <property type="molecule type" value="Genomic_DNA"/>
</dbReference>
<keyword evidence="1" id="KW-0472">Membrane</keyword>
<evidence type="ECO:0000256" key="1">
    <source>
        <dbReference type="SAM" id="Phobius"/>
    </source>
</evidence>
<proteinExistence type="predicted"/>
<dbReference type="AlphaFoldDB" id="A0A2N1NKU8"/>
<accession>A0A2N1NKU8</accession>
<protein>
    <submittedName>
        <fullName evidence="2">Uncharacterized protein</fullName>
    </submittedName>
</protein>
<feature type="non-terminal residue" evidence="2">
    <location>
        <position position="80"/>
    </location>
</feature>
<evidence type="ECO:0000313" key="2">
    <source>
        <dbReference type="EMBL" id="PKK74491.1"/>
    </source>
</evidence>
<reference evidence="2 3" key="1">
    <citation type="submission" date="2016-04" db="EMBL/GenBank/DDBJ databases">
        <title>Genome analyses suggest a sexual origin of heterokaryosis in a supposedly ancient asexual fungus.</title>
        <authorList>
            <person name="Ropars J."/>
            <person name="Sedzielewska K."/>
            <person name="Noel J."/>
            <person name="Charron P."/>
            <person name="Farinelli L."/>
            <person name="Marton T."/>
            <person name="Kruger M."/>
            <person name="Pelin A."/>
            <person name="Brachmann A."/>
            <person name="Corradi N."/>
        </authorList>
    </citation>
    <scope>NUCLEOTIDE SEQUENCE [LARGE SCALE GENOMIC DNA]</scope>
    <source>
        <strain evidence="2 3">C2</strain>
    </source>
</reference>
<organism evidence="2 3">
    <name type="scientific">Rhizophagus irregularis</name>
    <dbReference type="NCBI Taxonomy" id="588596"/>
    <lineage>
        <taxon>Eukaryota</taxon>
        <taxon>Fungi</taxon>
        <taxon>Fungi incertae sedis</taxon>
        <taxon>Mucoromycota</taxon>
        <taxon>Glomeromycotina</taxon>
        <taxon>Glomeromycetes</taxon>
        <taxon>Glomerales</taxon>
        <taxon>Glomeraceae</taxon>
        <taxon>Rhizophagus</taxon>
    </lineage>
</organism>